<evidence type="ECO:0000256" key="6">
    <source>
        <dbReference type="ARBA" id="ARBA00023136"/>
    </source>
</evidence>
<proteinExistence type="inferred from homology"/>
<sequence>MLQSSTILYTPQQQHGVVRPKAFRTALFRKRRKKGESGGTMSRTDESSLFLGFTEHGAENEEGCFQGLSWSTRIRGFLLFTALGLLTNIAGWFALIFGHYSRYTILTTVGSIMSLAATFSIKGPVAQLKSMFDESRRLASIAYISSLLLTIVVSCVYGTKGPCILCGCLQYIAFIWYCL</sequence>
<evidence type="ECO:0000256" key="7">
    <source>
        <dbReference type="ARBA" id="ARBA00025800"/>
    </source>
</evidence>
<evidence type="ECO:0000256" key="1">
    <source>
        <dbReference type="ARBA" id="ARBA00004141"/>
    </source>
</evidence>
<dbReference type="GO" id="GO:0016192">
    <property type="term" value="P:vesicle-mediated transport"/>
    <property type="evidence" value="ECO:0007669"/>
    <property type="project" value="InterPro"/>
</dbReference>
<dbReference type="GO" id="GO:0005737">
    <property type="term" value="C:cytoplasm"/>
    <property type="evidence" value="ECO:0007669"/>
    <property type="project" value="UniProtKB-ARBA"/>
</dbReference>
<accession>G0TRU0</accession>
<dbReference type="VEuPathDB" id="TriTrypDB:TvY486_0200740"/>
<keyword evidence="5 8" id="KW-1133">Transmembrane helix</keyword>
<reference evidence="9" key="1">
    <citation type="journal article" date="2012" name="Proc. Natl. Acad. Sci. U.S.A.">
        <title>Antigenic diversity is generated by distinct evolutionary mechanisms in African trypanosome species.</title>
        <authorList>
            <person name="Jackson A.P."/>
            <person name="Berry A."/>
            <person name="Aslett M."/>
            <person name="Allison H.C."/>
            <person name="Burton P."/>
            <person name="Vavrova-Anderson J."/>
            <person name="Brown R."/>
            <person name="Browne H."/>
            <person name="Corton N."/>
            <person name="Hauser H."/>
            <person name="Gamble J."/>
            <person name="Gilderthorp R."/>
            <person name="Marcello L."/>
            <person name="McQuillan J."/>
            <person name="Otto T.D."/>
            <person name="Quail M.A."/>
            <person name="Sanders M.J."/>
            <person name="van Tonder A."/>
            <person name="Ginger M.L."/>
            <person name="Field M.C."/>
            <person name="Barry J.D."/>
            <person name="Hertz-Fowler C."/>
            <person name="Berriman M."/>
        </authorList>
    </citation>
    <scope>NUCLEOTIDE SEQUENCE</scope>
    <source>
        <strain evidence="9">Y486</strain>
    </source>
</reference>
<evidence type="ECO:0000256" key="4">
    <source>
        <dbReference type="ARBA" id="ARBA00022927"/>
    </source>
</evidence>
<dbReference type="GO" id="GO:0012505">
    <property type="term" value="C:endomembrane system"/>
    <property type="evidence" value="ECO:0007669"/>
    <property type="project" value="UniProtKB-ARBA"/>
</dbReference>
<dbReference type="EMBL" id="HE573018">
    <property type="protein sequence ID" value="CCC46662.1"/>
    <property type="molecule type" value="Genomic_DNA"/>
</dbReference>
<keyword evidence="4 8" id="KW-0653">Protein transport</keyword>
<dbReference type="Pfam" id="PF04178">
    <property type="entry name" value="Got1"/>
    <property type="match status" value="1"/>
</dbReference>
<comment type="similarity">
    <text evidence="7 8">Belongs to the SFT2 family.</text>
</comment>
<organism evidence="9">
    <name type="scientific">Trypanosoma vivax (strain Y486)</name>
    <dbReference type="NCBI Taxonomy" id="1055687"/>
    <lineage>
        <taxon>Eukaryota</taxon>
        <taxon>Discoba</taxon>
        <taxon>Euglenozoa</taxon>
        <taxon>Kinetoplastea</taxon>
        <taxon>Metakinetoplastina</taxon>
        <taxon>Trypanosomatida</taxon>
        <taxon>Trypanosomatidae</taxon>
        <taxon>Trypanosoma</taxon>
        <taxon>Duttonella</taxon>
    </lineage>
</organism>
<gene>
    <name evidence="9" type="ORF">TVY486_0200740</name>
</gene>
<feature type="transmembrane region" description="Helical" evidence="8">
    <location>
        <begin position="103"/>
        <end position="121"/>
    </location>
</feature>
<comment type="function">
    <text evidence="8">May be involved in fusion of retrograde transport vesicles derived from an endocytic compartment with the Golgi complex.</text>
</comment>
<protein>
    <recommendedName>
        <fullName evidence="8">Vesicle transport protein</fullName>
    </recommendedName>
</protein>
<feature type="transmembrane region" description="Helical" evidence="8">
    <location>
        <begin position="77"/>
        <end position="97"/>
    </location>
</feature>
<evidence type="ECO:0000256" key="3">
    <source>
        <dbReference type="ARBA" id="ARBA00022692"/>
    </source>
</evidence>
<evidence type="ECO:0000256" key="2">
    <source>
        <dbReference type="ARBA" id="ARBA00022448"/>
    </source>
</evidence>
<dbReference type="PANTHER" id="PTHR23137:SF38">
    <property type="entry name" value="VESICLE TRANSPORT PROTEIN"/>
    <property type="match status" value="1"/>
</dbReference>
<dbReference type="GO" id="GO:0016020">
    <property type="term" value="C:membrane"/>
    <property type="evidence" value="ECO:0007669"/>
    <property type="project" value="UniProtKB-SubCell"/>
</dbReference>
<comment type="subcellular location">
    <subcellularLocation>
        <location evidence="1 8">Membrane</location>
        <topology evidence="1 8">Multi-pass membrane protein</topology>
    </subcellularLocation>
</comment>
<feature type="transmembrane region" description="Helical" evidence="8">
    <location>
        <begin position="141"/>
        <end position="159"/>
    </location>
</feature>
<name>G0TRU0_TRYVY</name>
<feature type="non-terminal residue" evidence="9">
    <location>
        <position position="179"/>
    </location>
</feature>
<dbReference type="InterPro" id="IPR011691">
    <property type="entry name" value="Vesicle_transpt_SFT2"/>
</dbReference>
<keyword evidence="3 8" id="KW-0812">Transmembrane</keyword>
<dbReference type="AlphaFoldDB" id="G0TRU0"/>
<keyword evidence="2 8" id="KW-0813">Transport</keyword>
<evidence type="ECO:0000256" key="5">
    <source>
        <dbReference type="ARBA" id="ARBA00022989"/>
    </source>
</evidence>
<dbReference type="InterPro" id="IPR007305">
    <property type="entry name" value="Vesicle_transpt_Got1/SFT2"/>
</dbReference>
<dbReference type="PANTHER" id="PTHR23137">
    <property type="entry name" value="VESICLE TRANSPORT PROTEIN-RELATED"/>
    <property type="match status" value="1"/>
</dbReference>
<dbReference type="GO" id="GO:0015031">
    <property type="term" value="P:protein transport"/>
    <property type="evidence" value="ECO:0007669"/>
    <property type="project" value="UniProtKB-KW"/>
</dbReference>
<comment type="caution">
    <text evidence="8">Lacks conserved residue(s) required for the propagation of feature annotation.</text>
</comment>
<evidence type="ECO:0000256" key="8">
    <source>
        <dbReference type="RuleBase" id="RU363111"/>
    </source>
</evidence>
<keyword evidence="6 8" id="KW-0472">Membrane</keyword>
<evidence type="ECO:0000313" key="9">
    <source>
        <dbReference type="EMBL" id="CCC46662.1"/>
    </source>
</evidence>